<organism evidence="3 4">
    <name type="scientific">Saccharibacillus brassicae</name>
    <dbReference type="NCBI Taxonomy" id="2583377"/>
    <lineage>
        <taxon>Bacteria</taxon>
        <taxon>Bacillati</taxon>
        <taxon>Bacillota</taxon>
        <taxon>Bacilli</taxon>
        <taxon>Bacillales</taxon>
        <taxon>Paenibacillaceae</taxon>
        <taxon>Saccharibacillus</taxon>
    </lineage>
</organism>
<dbReference type="EMBL" id="CP041217">
    <property type="protein sequence ID" value="QDH23110.1"/>
    <property type="molecule type" value="Genomic_DNA"/>
</dbReference>
<dbReference type="OrthoDB" id="2662964at2"/>
<evidence type="ECO:0000256" key="1">
    <source>
        <dbReference type="SAM" id="MobiDB-lite"/>
    </source>
</evidence>
<dbReference type="KEGG" id="saca:FFV09_20975"/>
<reference evidence="3 4" key="1">
    <citation type="submission" date="2019-06" db="EMBL/GenBank/DDBJ databases">
        <title>Saccharibacillus brassicae sp. nov., an endophytic bacterium isolated from Chinese cabbage seeds (Brassica pekinensis).</title>
        <authorList>
            <person name="Jiang L."/>
            <person name="Lee J."/>
            <person name="Kim S.W."/>
        </authorList>
    </citation>
    <scope>NUCLEOTIDE SEQUENCE [LARGE SCALE GENOMIC DNA]</scope>
    <source>
        <strain evidence="4">KCTC 43072 / ATSA2</strain>
    </source>
</reference>
<dbReference type="RefSeq" id="WP_141449647.1">
    <property type="nucleotide sequence ID" value="NZ_CP041217.1"/>
</dbReference>
<evidence type="ECO:0000313" key="4">
    <source>
        <dbReference type="Proteomes" id="UP000316968"/>
    </source>
</evidence>
<accession>A0A4Y6V2W9</accession>
<feature type="region of interest" description="Disordered" evidence="1">
    <location>
        <begin position="28"/>
        <end position="57"/>
    </location>
</feature>
<feature type="chain" id="PRO_5038786694" description="DUF4878 domain-containing protein" evidence="2">
    <location>
        <begin position="23"/>
        <end position="166"/>
    </location>
</feature>
<evidence type="ECO:0008006" key="5">
    <source>
        <dbReference type="Google" id="ProtNLM"/>
    </source>
</evidence>
<evidence type="ECO:0000313" key="3">
    <source>
        <dbReference type="EMBL" id="QDH23110.1"/>
    </source>
</evidence>
<dbReference type="Proteomes" id="UP000316968">
    <property type="component" value="Chromosome"/>
</dbReference>
<name>A0A4Y6V2W9_SACBS</name>
<dbReference type="AlphaFoldDB" id="A0A4Y6V2W9"/>
<keyword evidence="2" id="KW-0732">Signal</keyword>
<sequence>MPKKIQVTFIALCTVMTLAACADRPEAAAPPATSSAAPAASAAPQPEQTAAPAMTTGVEIDWEDIDSPLWEEDMRGPLEAALHAIVDKDAKALNGALSPDAAGIFEYMLENDYKFEEIDDVHAEAGRVLVPVGSELALNGETPREVEVTFYFEQDGAGIWRIVSID</sequence>
<evidence type="ECO:0000256" key="2">
    <source>
        <dbReference type="SAM" id="SignalP"/>
    </source>
</evidence>
<feature type="signal peptide" evidence="2">
    <location>
        <begin position="1"/>
        <end position="22"/>
    </location>
</feature>
<gene>
    <name evidence="3" type="ORF">FFV09_20975</name>
</gene>
<dbReference type="PROSITE" id="PS51257">
    <property type="entry name" value="PROKAR_LIPOPROTEIN"/>
    <property type="match status" value="1"/>
</dbReference>
<protein>
    <recommendedName>
        <fullName evidence="5">DUF4878 domain-containing protein</fullName>
    </recommendedName>
</protein>
<proteinExistence type="predicted"/>
<keyword evidence="4" id="KW-1185">Reference proteome</keyword>
<feature type="compositionally biased region" description="Low complexity" evidence="1">
    <location>
        <begin position="28"/>
        <end position="53"/>
    </location>
</feature>